<reference evidence="1" key="2">
    <citation type="journal article" date="2024" name="Plant">
        <title>Genomic evolution and insights into agronomic trait innovations of Sesamum species.</title>
        <authorList>
            <person name="Miao H."/>
            <person name="Wang L."/>
            <person name="Qu L."/>
            <person name="Liu H."/>
            <person name="Sun Y."/>
            <person name="Le M."/>
            <person name="Wang Q."/>
            <person name="Wei S."/>
            <person name="Zheng Y."/>
            <person name="Lin W."/>
            <person name="Duan Y."/>
            <person name="Cao H."/>
            <person name="Xiong S."/>
            <person name="Wang X."/>
            <person name="Wei L."/>
            <person name="Li C."/>
            <person name="Ma Q."/>
            <person name="Ju M."/>
            <person name="Zhao R."/>
            <person name="Li G."/>
            <person name="Mu C."/>
            <person name="Tian Q."/>
            <person name="Mei H."/>
            <person name="Zhang T."/>
            <person name="Gao T."/>
            <person name="Zhang H."/>
        </authorList>
    </citation>
    <scope>NUCLEOTIDE SEQUENCE</scope>
    <source>
        <strain evidence="1">G01</strain>
    </source>
</reference>
<name>A0AAW2PWQ5_9LAMI</name>
<organism evidence="1">
    <name type="scientific">Sesamum angustifolium</name>
    <dbReference type="NCBI Taxonomy" id="2727405"/>
    <lineage>
        <taxon>Eukaryota</taxon>
        <taxon>Viridiplantae</taxon>
        <taxon>Streptophyta</taxon>
        <taxon>Embryophyta</taxon>
        <taxon>Tracheophyta</taxon>
        <taxon>Spermatophyta</taxon>
        <taxon>Magnoliopsida</taxon>
        <taxon>eudicotyledons</taxon>
        <taxon>Gunneridae</taxon>
        <taxon>Pentapetalae</taxon>
        <taxon>asterids</taxon>
        <taxon>lamiids</taxon>
        <taxon>Lamiales</taxon>
        <taxon>Pedaliaceae</taxon>
        <taxon>Sesamum</taxon>
    </lineage>
</organism>
<gene>
    <name evidence="1" type="ORF">Sangu_0842200</name>
</gene>
<evidence type="ECO:0000313" key="1">
    <source>
        <dbReference type="EMBL" id="KAL0359928.1"/>
    </source>
</evidence>
<dbReference type="EMBL" id="JACGWK010000004">
    <property type="protein sequence ID" value="KAL0359928.1"/>
    <property type="molecule type" value="Genomic_DNA"/>
</dbReference>
<comment type="caution">
    <text evidence="1">The sequence shown here is derived from an EMBL/GenBank/DDBJ whole genome shotgun (WGS) entry which is preliminary data.</text>
</comment>
<proteinExistence type="predicted"/>
<accession>A0AAW2PWQ5</accession>
<reference evidence="1" key="1">
    <citation type="submission" date="2020-06" db="EMBL/GenBank/DDBJ databases">
        <authorList>
            <person name="Li T."/>
            <person name="Hu X."/>
            <person name="Zhang T."/>
            <person name="Song X."/>
            <person name="Zhang H."/>
            <person name="Dai N."/>
            <person name="Sheng W."/>
            <person name="Hou X."/>
            <person name="Wei L."/>
        </authorList>
    </citation>
    <scope>NUCLEOTIDE SEQUENCE</scope>
    <source>
        <strain evidence="1">G01</strain>
        <tissue evidence="1">Leaf</tissue>
    </source>
</reference>
<sequence length="65" mass="6988">MTKKLALSILVGEVSTSKAKGKSVGRWKRKKGEAKRKAVVIAQDAKSAPVYPMGMGKGKRKMGTQ</sequence>
<dbReference type="AlphaFoldDB" id="A0AAW2PWQ5"/>
<protein>
    <submittedName>
        <fullName evidence="1">Uncharacterized protein</fullName>
    </submittedName>
</protein>